<evidence type="ECO:0000313" key="2">
    <source>
        <dbReference type="Proteomes" id="UP000023541"/>
    </source>
</evidence>
<protein>
    <submittedName>
        <fullName evidence="1">Uncharacterized protein</fullName>
    </submittedName>
</protein>
<dbReference type="STRING" id="1317122.ATO12_06145"/>
<dbReference type="EMBL" id="AQRA01000012">
    <property type="protein sequence ID" value="EZH71745.1"/>
    <property type="molecule type" value="Genomic_DNA"/>
</dbReference>
<proteinExistence type="predicted"/>
<gene>
    <name evidence="1" type="ORF">ATO12_06145</name>
</gene>
<reference evidence="1 2" key="1">
    <citation type="submission" date="2014-04" db="EMBL/GenBank/DDBJ databases">
        <title>Aquimarina sp. 22II-S11-z7 Genome Sequencing.</title>
        <authorList>
            <person name="Lai Q."/>
        </authorList>
    </citation>
    <scope>NUCLEOTIDE SEQUENCE [LARGE SCALE GENOMIC DNA]</scope>
    <source>
        <strain evidence="1 2">22II-S11-z7</strain>
    </source>
</reference>
<dbReference type="AlphaFoldDB" id="A0A023BNT8"/>
<dbReference type="Proteomes" id="UP000023541">
    <property type="component" value="Unassembled WGS sequence"/>
</dbReference>
<organism evidence="1 2">
    <name type="scientific">Aquimarina atlantica</name>
    <dbReference type="NCBI Taxonomy" id="1317122"/>
    <lineage>
        <taxon>Bacteria</taxon>
        <taxon>Pseudomonadati</taxon>
        <taxon>Bacteroidota</taxon>
        <taxon>Flavobacteriia</taxon>
        <taxon>Flavobacteriales</taxon>
        <taxon>Flavobacteriaceae</taxon>
        <taxon>Aquimarina</taxon>
    </lineage>
</organism>
<comment type="caution">
    <text evidence="1">The sequence shown here is derived from an EMBL/GenBank/DDBJ whole genome shotgun (WGS) entry which is preliminary data.</text>
</comment>
<evidence type="ECO:0000313" key="1">
    <source>
        <dbReference type="EMBL" id="EZH71745.1"/>
    </source>
</evidence>
<sequence>MSSNKNKNMNQDTIIKQITSDLLESFTFFADSNYTGYDPLHPVSKIVYAAQGEITTPPDLGFMGYGGGSEGEAFSDCGVLDLEFFFPLNEEGDYYREDDDEYKEKCFHNACQAVLQALTAIAKSDEFQKIPKEGPVVFVLNLIDQFNKVLCRIHPDGKVELPPKKE</sequence>
<accession>A0A023BNT8</accession>
<keyword evidence="2" id="KW-1185">Reference proteome</keyword>
<dbReference type="eggNOG" id="ENOG5030QUD">
    <property type="taxonomic scope" value="Bacteria"/>
</dbReference>
<name>A0A023BNT8_9FLAO</name>